<dbReference type="Proteomes" id="UP001139354">
    <property type="component" value="Unassembled WGS sequence"/>
</dbReference>
<name>A0A9X1S2S2_9MICO</name>
<feature type="signal peptide" evidence="1">
    <location>
        <begin position="1"/>
        <end position="23"/>
    </location>
</feature>
<evidence type="ECO:0000256" key="1">
    <source>
        <dbReference type="SAM" id="SignalP"/>
    </source>
</evidence>
<reference evidence="2" key="1">
    <citation type="submission" date="2021-04" db="EMBL/GenBank/DDBJ databases">
        <title>Microbacterium tenobrionis sp. nov. and Microbacterium allomyrinae sp. nov., isolated from larvae of Tenobrio molitor and Allomyrina dichotoma, respectively.</title>
        <authorList>
            <person name="Lee S.D."/>
        </authorList>
    </citation>
    <scope>NUCLEOTIDE SEQUENCE</scope>
    <source>
        <strain evidence="2">BWT-G7</strain>
    </source>
</reference>
<protein>
    <submittedName>
        <fullName evidence="2">Uncharacterized protein</fullName>
    </submittedName>
</protein>
<accession>A0A9X1S2S2</accession>
<keyword evidence="1" id="KW-0732">Signal</keyword>
<evidence type="ECO:0000313" key="2">
    <source>
        <dbReference type="EMBL" id="MCC2032981.1"/>
    </source>
</evidence>
<evidence type="ECO:0000313" key="3">
    <source>
        <dbReference type="Proteomes" id="UP001139354"/>
    </source>
</evidence>
<sequence>MRRMRTALAIAAAFGALALSGCAATPDLSGLESHLAEIDGVNGAMAYTTHSGAPWNTQVVVLLFLDDSSGESVVASAQSAAPVLVDDPAASGHEVTMYFIDGERGDYATRSEAFADSIPVTSALAEELGVTQPGSEALRLSADQISRIADGS</sequence>
<organism evidence="2 3">
    <name type="scientific">Microbacterium allomyrinae</name>
    <dbReference type="NCBI Taxonomy" id="2830666"/>
    <lineage>
        <taxon>Bacteria</taxon>
        <taxon>Bacillati</taxon>
        <taxon>Actinomycetota</taxon>
        <taxon>Actinomycetes</taxon>
        <taxon>Micrococcales</taxon>
        <taxon>Microbacteriaceae</taxon>
        <taxon>Microbacterium</taxon>
    </lineage>
</organism>
<gene>
    <name evidence="2" type="ORF">KEC57_12405</name>
</gene>
<feature type="chain" id="PRO_5040905012" evidence="1">
    <location>
        <begin position="24"/>
        <end position="152"/>
    </location>
</feature>
<dbReference type="PROSITE" id="PS51257">
    <property type="entry name" value="PROKAR_LIPOPROTEIN"/>
    <property type="match status" value="1"/>
</dbReference>
<dbReference type="AlphaFoldDB" id="A0A9X1S2S2"/>
<comment type="caution">
    <text evidence="2">The sequence shown here is derived from an EMBL/GenBank/DDBJ whole genome shotgun (WGS) entry which is preliminary data.</text>
</comment>
<dbReference type="EMBL" id="JAGTTN010000004">
    <property type="protein sequence ID" value="MCC2032981.1"/>
    <property type="molecule type" value="Genomic_DNA"/>
</dbReference>
<proteinExistence type="predicted"/>
<keyword evidence="3" id="KW-1185">Reference proteome</keyword>